<dbReference type="PANTHER" id="PTHR39697">
    <property type="entry name" value="RICIN B LECTIN DOMAIN-CONTAINING PROTEIN-RELATED"/>
    <property type="match status" value="1"/>
</dbReference>
<feature type="region of interest" description="Disordered" evidence="1">
    <location>
        <begin position="227"/>
        <end position="304"/>
    </location>
</feature>
<organism evidence="3 4">
    <name type="scientific">Neurospora intermedia</name>
    <dbReference type="NCBI Taxonomy" id="5142"/>
    <lineage>
        <taxon>Eukaryota</taxon>
        <taxon>Fungi</taxon>
        <taxon>Dikarya</taxon>
        <taxon>Ascomycota</taxon>
        <taxon>Pezizomycotina</taxon>
        <taxon>Sordariomycetes</taxon>
        <taxon>Sordariomycetidae</taxon>
        <taxon>Sordariales</taxon>
        <taxon>Sordariaceae</taxon>
        <taxon>Neurospora</taxon>
    </lineage>
</organism>
<feature type="region of interest" description="Disordered" evidence="1">
    <location>
        <begin position="135"/>
        <end position="188"/>
    </location>
</feature>
<feature type="transmembrane region" description="Helical" evidence="2">
    <location>
        <begin position="194"/>
        <end position="219"/>
    </location>
</feature>
<keyword evidence="2" id="KW-0812">Transmembrane</keyword>
<keyword evidence="2" id="KW-0472">Membrane</keyword>
<dbReference type="EMBL" id="JAVLET010000007">
    <property type="protein sequence ID" value="KAL0468215.1"/>
    <property type="molecule type" value="Genomic_DNA"/>
</dbReference>
<evidence type="ECO:0000256" key="2">
    <source>
        <dbReference type="SAM" id="Phobius"/>
    </source>
</evidence>
<evidence type="ECO:0000256" key="1">
    <source>
        <dbReference type="SAM" id="MobiDB-lite"/>
    </source>
</evidence>
<accession>A0ABR3D691</accession>
<feature type="region of interest" description="Disordered" evidence="1">
    <location>
        <begin position="1"/>
        <end position="57"/>
    </location>
</feature>
<protein>
    <submittedName>
        <fullName evidence="3">Uncharacterized protein</fullName>
    </submittedName>
</protein>
<name>A0ABR3D691_NEUIN</name>
<comment type="caution">
    <text evidence="3">The sequence shown here is derived from an EMBL/GenBank/DDBJ whole genome shotgun (WGS) entry which is preliminary data.</text>
</comment>
<reference evidence="3 4" key="1">
    <citation type="submission" date="2023-09" db="EMBL/GenBank/DDBJ databases">
        <title>Multi-omics analysis of a traditional fermented food reveals byproduct-associated fungal strains for waste-to-food upcycling.</title>
        <authorList>
            <consortium name="Lawrence Berkeley National Laboratory"/>
            <person name="Rekdal V.M."/>
            <person name="Villalobos-Escobedo J.M."/>
            <person name="Rodriguez-Valeron N."/>
            <person name="Garcia M.O."/>
            <person name="Vasquez D.P."/>
            <person name="Damayanti I."/>
            <person name="Sorensen P.M."/>
            <person name="Baidoo E.E."/>
            <person name="De Carvalho A.C."/>
            <person name="Riley R."/>
            <person name="Lipzen A."/>
            <person name="He G."/>
            <person name="Yan M."/>
            <person name="Haridas S."/>
            <person name="Daum C."/>
            <person name="Yoshinaga Y."/>
            <person name="Ng V."/>
            <person name="Grigoriev I.V."/>
            <person name="Munk R."/>
            <person name="Nuraida L."/>
            <person name="Wijaya C.H."/>
            <person name="Morales P.-C."/>
            <person name="Keasling J.D."/>
        </authorList>
    </citation>
    <scope>NUCLEOTIDE SEQUENCE [LARGE SCALE GENOMIC DNA]</scope>
    <source>
        <strain evidence="3 4">FGSC 2613</strain>
    </source>
</reference>
<evidence type="ECO:0000313" key="4">
    <source>
        <dbReference type="Proteomes" id="UP001451303"/>
    </source>
</evidence>
<feature type="compositionally biased region" description="Basic and acidic residues" evidence="1">
    <location>
        <begin position="157"/>
        <end position="173"/>
    </location>
</feature>
<keyword evidence="4" id="KW-1185">Reference proteome</keyword>
<feature type="compositionally biased region" description="Polar residues" evidence="1">
    <location>
        <begin position="227"/>
        <end position="239"/>
    </location>
</feature>
<proteinExistence type="predicted"/>
<feature type="compositionally biased region" description="Low complexity" evidence="1">
    <location>
        <begin position="174"/>
        <end position="188"/>
    </location>
</feature>
<keyword evidence="2" id="KW-1133">Transmembrane helix</keyword>
<gene>
    <name evidence="3" type="ORF">QR685DRAFT_564402</name>
</gene>
<evidence type="ECO:0000313" key="3">
    <source>
        <dbReference type="EMBL" id="KAL0468215.1"/>
    </source>
</evidence>
<feature type="compositionally biased region" description="Polar residues" evidence="1">
    <location>
        <begin position="261"/>
        <end position="281"/>
    </location>
</feature>
<dbReference type="PANTHER" id="PTHR39697:SF1">
    <property type="entry name" value="RICIN B LECTIN DOMAIN-CONTAINING PROTEIN"/>
    <property type="match status" value="1"/>
</dbReference>
<feature type="compositionally biased region" description="Low complexity" evidence="1">
    <location>
        <begin position="42"/>
        <end position="52"/>
    </location>
</feature>
<dbReference type="Proteomes" id="UP001451303">
    <property type="component" value="Unassembled WGS sequence"/>
</dbReference>
<sequence length="462" mass="50876">MTSSRPILPCTPDGSIDGNANPNSHDDDNDDDAQSDISVPYSSLTESTTTTSGNGFLTPTSSDAHTVAAEGVNLQTISSVLHEMDSYDHHDGRVDDSLAQWRSLYHDEIERQIIENRNRDRERSNTITNTLSARNLQLHTSQTSETLAGSGGGEGGARLHDNAQTRRREKGESSKSSPSDSSSTSSGSSSYMKFVFNLNFTIHHSFFVLVLLLALVAYLRPPFQSLSAPTTDSASASNISHDDQDQFPPLTVITPIPTEAASHTRSSTPTPAYESAPTSPSYAAAQESKPGPPPSSSRYTRHADPQPNQNFILLEALTGRALTLIDGNLRLVHVPDPDLISLTDRKAADPYLFPNSGAEQPCIVKGQCNWHWHCVETAGWLGFRNAASGTYLGHDMWQNIIARVYKHQGWEFMTVRPALERKGWYLMVTHWEKLHKINYLEGPGVFKAENPMEGTVWEFVKV</sequence>